<evidence type="ECO:0000256" key="6">
    <source>
        <dbReference type="ARBA" id="ARBA00023136"/>
    </source>
</evidence>
<evidence type="ECO:0000313" key="9">
    <source>
        <dbReference type="EMBL" id="RFD27267.1"/>
    </source>
</evidence>
<protein>
    <recommendedName>
        <fullName evidence="8">Membrane transport protein MMPL domain-containing protein</fullName>
    </recommendedName>
</protein>
<dbReference type="PANTHER" id="PTHR33406">
    <property type="entry name" value="MEMBRANE PROTEIN MJ1562-RELATED"/>
    <property type="match status" value="1"/>
</dbReference>
<evidence type="ECO:0000256" key="2">
    <source>
        <dbReference type="ARBA" id="ARBA00010157"/>
    </source>
</evidence>
<dbReference type="GO" id="GO:0005886">
    <property type="term" value="C:plasma membrane"/>
    <property type="evidence" value="ECO:0007669"/>
    <property type="project" value="UniProtKB-SubCell"/>
</dbReference>
<proteinExistence type="inferred from homology"/>
<evidence type="ECO:0000256" key="7">
    <source>
        <dbReference type="SAM" id="Phobius"/>
    </source>
</evidence>
<evidence type="ECO:0000256" key="3">
    <source>
        <dbReference type="ARBA" id="ARBA00022475"/>
    </source>
</evidence>
<feature type="transmembrane region" description="Helical" evidence="7">
    <location>
        <begin position="28"/>
        <end position="48"/>
    </location>
</feature>
<evidence type="ECO:0000313" key="10">
    <source>
        <dbReference type="Proteomes" id="UP000258522"/>
    </source>
</evidence>
<comment type="caution">
    <text evidence="9">The sequence shown here is derived from an EMBL/GenBank/DDBJ whole genome shotgun (WGS) entry which is preliminary data.</text>
</comment>
<feature type="domain" description="Membrane transport protein MMPL" evidence="8">
    <location>
        <begin position="2"/>
        <end position="132"/>
    </location>
</feature>
<comment type="subcellular location">
    <subcellularLocation>
        <location evidence="1">Cell membrane</location>
        <topology evidence="1">Multi-pass membrane protein</topology>
    </subcellularLocation>
</comment>
<evidence type="ECO:0000256" key="4">
    <source>
        <dbReference type="ARBA" id="ARBA00022692"/>
    </source>
</evidence>
<gene>
    <name evidence="9" type="ORF">MUBE_01315</name>
</gene>
<keyword evidence="4 7" id="KW-0812">Transmembrane</keyword>
<evidence type="ECO:0000259" key="8">
    <source>
        <dbReference type="Pfam" id="PF03176"/>
    </source>
</evidence>
<comment type="similarity">
    <text evidence="2">Belongs to the resistance-nodulation-cell division (RND) (TC 2.A.6) family. MmpL subfamily.</text>
</comment>
<evidence type="ECO:0000256" key="5">
    <source>
        <dbReference type="ARBA" id="ARBA00022989"/>
    </source>
</evidence>
<dbReference type="EMBL" id="QAYL01000001">
    <property type="protein sequence ID" value="RFD27267.1"/>
    <property type="molecule type" value="Genomic_DNA"/>
</dbReference>
<keyword evidence="3" id="KW-1003">Cell membrane</keyword>
<dbReference type="Pfam" id="PF03176">
    <property type="entry name" value="MMPL"/>
    <property type="match status" value="1"/>
</dbReference>
<organism evidence="9 10">
    <name type="scientific">Mycobacterium uberis</name>
    <dbReference type="NCBI Taxonomy" id="2162698"/>
    <lineage>
        <taxon>Bacteria</taxon>
        <taxon>Bacillati</taxon>
        <taxon>Actinomycetota</taxon>
        <taxon>Actinomycetes</taxon>
        <taxon>Mycobacteriales</taxon>
        <taxon>Mycobacteriaceae</taxon>
        <taxon>Mycobacterium</taxon>
    </lineage>
</organism>
<dbReference type="PANTHER" id="PTHR33406:SF6">
    <property type="entry name" value="MEMBRANE PROTEIN YDGH-RELATED"/>
    <property type="match status" value="1"/>
</dbReference>
<evidence type="ECO:0000256" key="1">
    <source>
        <dbReference type="ARBA" id="ARBA00004651"/>
    </source>
</evidence>
<dbReference type="AlphaFoldDB" id="A0A3E1HLP2"/>
<keyword evidence="5 7" id="KW-1133">Transmembrane helix</keyword>
<name>A0A3E1HLP2_9MYCO</name>
<dbReference type="InterPro" id="IPR004869">
    <property type="entry name" value="MMPL_dom"/>
</dbReference>
<keyword evidence="10" id="KW-1185">Reference proteome</keyword>
<sequence>MVAALVIVSTVTFSCGNTYSISTCTMLVLAMSVLVLLAVGSDYNLLVVSRFKQEMSTRLNTAIIRTIDGISTVVTSADLVFAAIMACMTVSNLRIIGQLSTAIVPGLLLRHLNRSFMLPSTAALPGRWFWRSLRLQQPASRHLIPEPDQPPLS</sequence>
<accession>A0A3E1HLP2</accession>
<keyword evidence="6 7" id="KW-0472">Membrane</keyword>
<dbReference type="SUPFAM" id="SSF82866">
    <property type="entry name" value="Multidrug efflux transporter AcrB transmembrane domain"/>
    <property type="match status" value="1"/>
</dbReference>
<dbReference type="InterPro" id="IPR050545">
    <property type="entry name" value="Mycobact_MmpL"/>
</dbReference>
<reference evidence="9 10" key="1">
    <citation type="submission" date="2018-07" db="EMBL/GenBank/DDBJ databases">
        <title>Whole genome sequence of Mycobacterium uberis.</title>
        <authorList>
            <person name="Benjak A."/>
        </authorList>
    </citation>
    <scope>NUCLEOTIDE SEQUENCE [LARGE SCALE GENOMIC DNA]</scope>
    <source>
        <strain evidence="9 10">Jura</strain>
    </source>
</reference>
<dbReference type="Proteomes" id="UP000258522">
    <property type="component" value="Unassembled WGS sequence"/>
</dbReference>